<feature type="domain" description="AB hydrolase-1" evidence="1">
    <location>
        <begin position="50"/>
        <end position="283"/>
    </location>
</feature>
<gene>
    <name evidence="2" type="ORF">BGW36DRAFT_398024</name>
</gene>
<dbReference type="InterPro" id="IPR029058">
    <property type="entry name" value="AB_hydrolase_fold"/>
</dbReference>
<protein>
    <recommendedName>
        <fullName evidence="1">AB hydrolase-1 domain-containing protein</fullName>
    </recommendedName>
</protein>
<comment type="caution">
    <text evidence="2">The sequence shown here is derived from an EMBL/GenBank/DDBJ whole genome shotgun (WGS) entry which is preliminary data.</text>
</comment>
<dbReference type="Proteomes" id="UP001201262">
    <property type="component" value="Unassembled WGS sequence"/>
</dbReference>
<proteinExistence type="predicted"/>
<evidence type="ECO:0000313" key="2">
    <source>
        <dbReference type="EMBL" id="KAH8696479.1"/>
    </source>
</evidence>
<dbReference type="Pfam" id="PF12697">
    <property type="entry name" value="Abhydrolase_6"/>
    <property type="match status" value="1"/>
</dbReference>
<dbReference type="EMBL" id="JAJTJA010000007">
    <property type="protein sequence ID" value="KAH8696479.1"/>
    <property type="molecule type" value="Genomic_DNA"/>
</dbReference>
<keyword evidence="3" id="KW-1185">Reference proteome</keyword>
<accession>A0AAD4KUW1</accession>
<dbReference type="GeneID" id="70248643"/>
<evidence type="ECO:0000259" key="1">
    <source>
        <dbReference type="Pfam" id="PF12697"/>
    </source>
</evidence>
<organism evidence="2 3">
    <name type="scientific">Talaromyces proteolyticus</name>
    <dbReference type="NCBI Taxonomy" id="1131652"/>
    <lineage>
        <taxon>Eukaryota</taxon>
        <taxon>Fungi</taxon>
        <taxon>Dikarya</taxon>
        <taxon>Ascomycota</taxon>
        <taxon>Pezizomycotina</taxon>
        <taxon>Eurotiomycetes</taxon>
        <taxon>Eurotiomycetidae</taxon>
        <taxon>Eurotiales</taxon>
        <taxon>Trichocomaceae</taxon>
        <taxon>Talaromyces</taxon>
        <taxon>Talaromyces sect. Bacilispori</taxon>
    </lineage>
</organism>
<name>A0AAD4KUW1_9EURO</name>
<dbReference type="AlphaFoldDB" id="A0AAD4KUW1"/>
<reference evidence="2" key="1">
    <citation type="submission" date="2021-12" db="EMBL/GenBank/DDBJ databases">
        <title>Convergent genome expansion in fungi linked to evolution of root-endophyte symbiosis.</title>
        <authorList>
            <consortium name="DOE Joint Genome Institute"/>
            <person name="Ke Y.-H."/>
            <person name="Bonito G."/>
            <person name="Liao H.-L."/>
            <person name="Looney B."/>
            <person name="Rojas-Flechas A."/>
            <person name="Nash J."/>
            <person name="Hameed K."/>
            <person name="Schadt C."/>
            <person name="Martin F."/>
            <person name="Crous P.W."/>
            <person name="Miettinen O."/>
            <person name="Magnuson J.K."/>
            <person name="Labbe J."/>
            <person name="Jacobson D."/>
            <person name="Doktycz M.J."/>
            <person name="Veneault-Fourrey C."/>
            <person name="Kuo A."/>
            <person name="Mondo S."/>
            <person name="Calhoun S."/>
            <person name="Riley R."/>
            <person name="Ohm R."/>
            <person name="LaButti K."/>
            <person name="Andreopoulos B."/>
            <person name="Pangilinan J."/>
            <person name="Nolan M."/>
            <person name="Tritt A."/>
            <person name="Clum A."/>
            <person name="Lipzen A."/>
            <person name="Daum C."/>
            <person name="Barry K."/>
            <person name="Grigoriev I.V."/>
            <person name="Vilgalys R."/>
        </authorList>
    </citation>
    <scope>NUCLEOTIDE SEQUENCE</scope>
    <source>
        <strain evidence="2">PMI_201</strain>
    </source>
</reference>
<dbReference type="RefSeq" id="XP_046071415.1">
    <property type="nucleotide sequence ID" value="XM_046218356.1"/>
</dbReference>
<dbReference type="InterPro" id="IPR000073">
    <property type="entry name" value="AB_hydrolase_1"/>
</dbReference>
<evidence type="ECO:0000313" key="3">
    <source>
        <dbReference type="Proteomes" id="UP001201262"/>
    </source>
</evidence>
<sequence length="294" mass="32000">MAAKISSLDIQLLRLATKRIVQLSYTLTPATAPLRTISWLKERQPNHLPALLTYDRFCQGQTTDRDPADAVASDPTHGHDLTAAVADLHQLITQIVADRTPIGNVDAAQLVLVGNSIGCALSRLYAHEYPGTVAALLLLDSNLANSDFVSIFPDPESPVSVETLRLGRGMMRKVFHPDVGNKEGLSRRNLPTLLPSSDSPKLQGVNGGGPYVTVIGHDYEAFAEESAKMGFPRAFLTQYVNPFWNEYNQGLVRITDAARGNGPLLAPGSGHFVQRDNPDFVVEELVNILGKVRI</sequence>
<dbReference type="Gene3D" id="3.40.50.1820">
    <property type="entry name" value="alpha/beta hydrolase"/>
    <property type="match status" value="1"/>
</dbReference>
<dbReference type="SUPFAM" id="SSF53474">
    <property type="entry name" value="alpha/beta-Hydrolases"/>
    <property type="match status" value="1"/>
</dbReference>